<evidence type="ECO:0000313" key="3">
    <source>
        <dbReference type="Proteomes" id="UP001497480"/>
    </source>
</evidence>
<protein>
    <submittedName>
        <fullName evidence="2">Uncharacterized protein</fullName>
    </submittedName>
</protein>
<name>A0AAV1WRM3_LUPLU</name>
<dbReference type="EMBL" id="CAXHTB010000009">
    <property type="protein sequence ID" value="CAL0311731.1"/>
    <property type="molecule type" value="Genomic_DNA"/>
</dbReference>
<accession>A0AAV1WRM3</accession>
<dbReference type="AlphaFoldDB" id="A0AAV1WRM3"/>
<gene>
    <name evidence="2" type="ORF">LLUT_LOCUS12791</name>
</gene>
<comment type="caution">
    <text evidence="2">The sequence shown here is derived from an EMBL/GenBank/DDBJ whole genome shotgun (WGS) entry which is preliminary data.</text>
</comment>
<evidence type="ECO:0000256" key="1">
    <source>
        <dbReference type="SAM" id="MobiDB-lite"/>
    </source>
</evidence>
<proteinExistence type="predicted"/>
<dbReference type="Proteomes" id="UP001497480">
    <property type="component" value="Unassembled WGS sequence"/>
</dbReference>
<reference evidence="2 3" key="1">
    <citation type="submission" date="2024-03" db="EMBL/GenBank/DDBJ databases">
        <authorList>
            <person name="Martinez-Hernandez J."/>
        </authorList>
    </citation>
    <scope>NUCLEOTIDE SEQUENCE [LARGE SCALE GENOMIC DNA]</scope>
</reference>
<keyword evidence="3" id="KW-1185">Reference proteome</keyword>
<feature type="region of interest" description="Disordered" evidence="1">
    <location>
        <begin position="102"/>
        <end position="125"/>
    </location>
</feature>
<sequence>MGRWDEAEVVRDLMSDNQICKNPGYSCWAGNIPLICYDAQELVGDPFGEVAKMMTIVEYAWRKVIRQMKVAFFHKQAAASKRPLMLSKKTRLSGKQLTAPDFFLDSGESSRNKSSYDGPGKANLGHELQAPEKTCLNLSI</sequence>
<organism evidence="2 3">
    <name type="scientific">Lupinus luteus</name>
    <name type="common">European yellow lupine</name>
    <dbReference type="NCBI Taxonomy" id="3873"/>
    <lineage>
        <taxon>Eukaryota</taxon>
        <taxon>Viridiplantae</taxon>
        <taxon>Streptophyta</taxon>
        <taxon>Embryophyta</taxon>
        <taxon>Tracheophyta</taxon>
        <taxon>Spermatophyta</taxon>
        <taxon>Magnoliopsida</taxon>
        <taxon>eudicotyledons</taxon>
        <taxon>Gunneridae</taxon>
        <taxon>Pentapetalae</taxon>
        <taxon>rosids</taxon>
        <taxon>fabids</taxon>
        <taxon>Fabales</taxon>
        <taxon>Fabaceae</taxon>
        <taxon>Papilionoideae</taxon>
        <taxon>50 kb inversion clade</taxon>
        <taxon>genistoids sensu lato</taxon>
        <taxon>core genistoids</taxon>
        <taxon>Genisteae</taxon>
        <taxon>Lupinus</taxon>
    </lineage>
</organism>
<evidence type="ECO:0000313" key="2">
    <source>
        <dbReference type="EMBL" id="CAL0311731.1"/>
    </source>
</evidence>